<organism evidence="1 2">
    <name type="scientific">Enterococcus phage ECP3</name>
    <dbReference type="NCBI Taxonomy" id="1498168"/>
    <lineage>
        <taxon>Viruses</taxon>
        <taxon>Duplodnaviria</taxon>
        <taxon>Heunggongvirae</taxon>
        <taxon>Uroviricota</taxon>
        <taxon>Caudoviricetes</taxon>
        <taxon>Herelleviridae</taxon>
        <taxon>Brockvirinae</taxon>
        <taxon>Kochikohdavirus</taxon>
        <taxon>Kochikohdavirus ECP3</taxon>
    </lineage>
</organism>
<dbReference type="EMBL" id="KJ801817">
    <property type="protein sequence ID" value="AII28484.1"/>
    <property type="molecule type" value="Genomic_DNA"/>
</dbReference>
<keyword evidence="2" id="KW-1185">Reference proteome</keyword>
<dbReference type="RefSeq" id="YP_009147125.1">
    <property type="nucleotide sequence ID" value="NC_027335.2"/>
</dbReference>
<sequence>MKKFYGIISTTTTRTEEYEKKLKNGKTEIRTREVTVPKEITVQSSQPDRLGARKELEAFARKCNGKVTYIGAFA</sequence>
<protein>
    <submittedName>
        <fullName evidence="1">Uncharacterized protein</fullName>
    </submittedName>
</protein>
<evidence type="ECO:0000313" key="1">
    <source>
        <dbReference type="EMBL" id="AII28484.1"/>
    </source>
</evidence>
<accession>A0A096XT46</accession>
<dbReference type="Proteomes" id="UP000030157">
    <property type="component" value="Segment"/>
</dbReference>
<evidence type="ECO:0000313" key="2">
    <source>
        <dbReference type="Proteomes" id="UP000030157"/>
    </source>
</evidence>
<dbReference type="GeneID" id="24628173"/>
<name>A0A096XT46_9CAUD</name>
<reference evidence="1" key="1">
    <citation type="submission" date="2014-05" db="EMBL/GenBank/DDBJ databases">
        <title>Complete genome sequence of Enterococcus faecalis bacteriophage ECP3.</title>
        <authorList>
            <person name="Kang H.-Y."/>
            <person name="Kim S."/>
            <person name="Kim J."/>
        </authorList>
    </citation>
    <scope>NUCLEOTIDE SEQUENCE [LARGE SCALE GENOMIC DNA]</scope>
    <source>
        <strain evidence="1">ECP3</strain>
    </source>
</reference>
<proteinExistence type="predicted"/>